<keyword evidence="1" id="KW-0812">Transmembrane</keyword>
<dbReference type="AlphaFoldDB" id="A0A2W1BHP4"/>
<feature type="transmembrane region" description="Helical" evidence="1">
    <location>
        <begin position="243"/>
        <end position="269"/>
    </location>
</feature>
<evidence type="ECO:0000256" key="1">
    <source>
        <dbReference type="SAM" id="Phobius"/>
    </source>
</evidence>
<gene>
    <name evidence="2" type="primary">HaOG209894</name>
    <name evidence="2" type="ORF">B5X24_HaOG209894</name>
</gene>
<reference evidence="2 3" key="1">
    <citation type="journal article" date="2017" name="BMC Biol.">
        <title>Genomic innovations, transcriptional plasticity and gene loss underlying the evolution and divergence of two highly polyphagous and invasive Helicoverpa pest species.</title>
        <authorList>
            <person name="Pearce S.L."/>
            <person name="Clarke D.F."/>
            <person name="East P.D."/>
            <person name="Elfekih S."/>
            <person name="Gordon K.H."/>
            <person name="Jermiin L.S."/>
            <person name="McGaughran A."/>
            <person name="Oakeshott J.G."/>
            <person name="Papanikolaou A."/>
            <person name="Perera O.P."/>
            <person name="Rane R.V."/>
            <person name="Richards S."/>
            <person name="Tay W.T."/>
            <person name="Walsh T.K."/>
            <person name="Anderson A."/>
            <person name="Anderson C.J."/>
            <person name="Asgari S."/>
            <person name="Board P.G."/>
            <person name="Bretschneider A."/>
            <person name="Campbell P.M."/>
            <person name="Chertemps T."/>
            <person name="Christeller J.T."/>
            <person name="Coppin C.W."/>
            <person name="Downes S.J."/>
            <person name="Duan G."/>
            <person name="Farnsworth C.A."/>
            <person name="Good R.T."/>
            <person name="Han L.B."/>
            <person name="Han Y.C."/>
            <person name="Hatje K."/>
            <person name="Horne I."/>
            <person name="Huang Y.P."/>
            <person name="Hughes D.S."/>
            <person name="Jacquin-Joly E."/>
            <person name="James W."/>
            <person name="Jhangiani S."/>
            <person name="Kollmar M."/>
            <person name="Kuwar S.S."/>
            <person name="Li S."/>
            <person name="Liu N.Y."/>
            <person name="Maibeche M.T."/>
            <person name="Miller J.R."/>
            <person name="Montagne N."/>
            <person name="Perry T."/>
            <person name="Qu J."/>
            <person name="Song S.V."/>
            <person name="Sutton G.G."/>
            <person name="Vogel H."/>
            <person name="Walenz B.P."/>
            <person name="Xu W."/>
            <person name="Zhang H.J."/>
            <person name="Zou Z."/>
            <person name="Batterham P."/>
            <person name="Edwards O.R."/>
            <person name="Feyereisen R."/>
            <person name="Gibbs R.A."/>
            <person name="Heckel D.G."/>
            <person name="McGrath A."/>
            <person name="Robin C."/>
            <person name="Scherer S.E."/>
            <person name="Worley K.C."/>
            <person name="Wu Y.D."/>
        </authorList>
    </citation>
    <scope>NUCLEOTIDE SEQUENCE [LARGE SCALE GENOMIC DNA]</scope>
    <source>
        <strain evidence="2">Harm_GR_Male_#8</strain>
        <tissue evidence="2">Whole organism</tissue>
    </source>
</reference>
<dbReference type="EMBL" id="KZ150119">
    <property type="protein sequence ID" value="PZC73214.1"/>
    <property type="molecule type" value="Genomic_DNA"/>
</dbReference>
<keyword evidence="3" id="KW-1185">Reference proteome</keyword>
<protein>
    <submittedName>
        <fullName evidence="2">Uncharacterized protein</fullName>
    </submittedName>
</protein>
<evidence type="ECO:0000313" key="2">
    <source>
        <dbReference type="EMBL" id="PZC73214.1"/>
    </source>
</evidence>
<dbReference type="Proteomes" id="UP000249218">
    <property type="component" value="Unassembled WGS sequence"/>
</dbReference>
<name>A0A2W1BHP4_HELAM</name>
<sequence>MCVCAAYVAFCFFFVLNKRLYPFLRFNNESYCLQMTIAIATWSRWRGCVGLLPAKNPPVLPSITYCRGHGYRKSDRYWPDRCSKAGPVTLCGTTSSTKRGARNTTPLSRGLFLIGRQTPLVCRPQAATYGGRRSAHAHYVCCGRGERKQFLSPFPPPSLKPQKRRRRRSTLLRCRSCRTRQPAAKDSPQHELLPLGHGDAFPMLCTLPTCAAPSLRCRCHSGSKSHGGDSARRHAASKKIVRYPLITLMTIARCGLFFAAIEIFCYPIFTLLT</sequence>
<keyword evidence="1" id="KW-1133">Transmembrane helix</keyword>
<accession>A0A2W1BHP4</accession>
<proteinExistence type="predicted"/>
<evidence type="ECO:0000313" key="3">
    <source>
        <dbReference type="Proteomes" id="UP000249218"/>
    </source>
</evidence>
<organism evidence="2 3">
    <name type="scientific">Helicoverpa armigera</name>
    <name type="common">Cotton bollworm</name>
    <name type="synonym">Heliothis armigera</name>
    <dbReference type="NCBI Taxonomy" id="29058"/>
    <lineage>
        <taxon>Eukaryota</taxon>
        <taxon>Metazoa</taxon>
        <taxon>Ecdysozoa</taxon>
        <taxon>Arthropoda</taxon>
        <taxon>Hexapoda</taxon>
        <taxon>Insecta</taxon>
        <taxon>Pterygota</taxon>
        <taxon>Neoptera</taxon>
        <taxon>Endopterygota</taxon>
        <taxon>Lepidoptera</taxon>
        <taxon>Glossata</taxon>
        <taxon>Ditrysia</taxon>
        <taxon>Noctuoidea</taxon>
        <taxon>Noctuidae</taxon>
        <taxon>Heliothinae</taxon>
        <taxon>Helicoverpa</taxon>
    </lineage>
</organism>
<keyword evidence="1" id="KW-0472">Membrane</keyword>